<protein>
    <submittedName>
        <fullName evidence="1">Uncharacterized protein</fullName>
    </submittedName>
</protein>
<organism evidence="1">
    <name type="scientific">Ostreococcus tauri</name>
    <name type="common">Marine green alga</name>
    <dbReference type="NCBI Taxonomy" id="70448"/>
    <lineage>
        <taxon>Eukaryota</taxon>
        <taxon>Viridiplantae</taxon>
        <taxon>Chlorophyta</taxon>
        <taxon>Mamiellophyceae</taxon>
        <taxon>Mamiellales</taxon>
        <taxon>Bathycoccaceae</taxon>
        <taxon>Ostreococcus</taxon>
    </lineage>
</organism>
<dbReference type="Proteomes" id="UP000195557">
    <property type="component" value="Unassembled WGS sequence"/>
</dbReference>
<evidence type="ECO:0000313" key="1">
    <source>
        <dbReference type="EMBL" id="OUS41724.1"/>
    </source>
</evidence>
<accession>A0A1Y5I0R6</accession>
<gene>
    <name evidence="1" type="ORF">BE221DRAFT_64590</name>
</gene>
<dbReference type="EMBL" id="KZ155840">
    <property type="protein sequence ID" value="OUS41724.1"/>
    <property type="molecule type" value="Genomic_DNA"/>
</dbReference>
<sequence length="90" mass="10106">FPIIRKIEQNGHQLVAAISRKLRERNLHRRTGNFSSFPTVCDTSRSDATSRIMGNFLKTFATEVSRILAISSSASVRIRPSRPMYVPGNS</sequence>
<feature type="non-terminal residue" evidence="1">
    <location>
        <position position="1"/>
    </location>
</feature>
<proteinExistence type="predicted"/>
<reference evidence="1" key="1">
    <citation type="submission" date="2017-04" db="EMBL/GenBank/DDBJ databases">
        <title>Population genomics of picophytoplankton unveils novel chromosome hypervariability.</title>
        <authorList>
            <consortium name="DOE Joint Genome Institute"/>
            <person name="Blanc-Mathieu R."/>
            <person name="Krasovec M."/>
            <person name="Hebrard M."/>
            <person name="Yau S."/>
            <person name="Desgranges E."/>
            <person name="Martin J."/>
            <person name="Schackwitz W."/>
            <person name="Kuo A."/>
            <person name="Salin G."/>
            <person name="Donnadieu C."/>
            <person name="Desdevises Y."/>
            <person name="Sanchez-Ferandin S."/>
            <person name="Moreau H."/>
            <person name="Rivals E."/>
            <person name="Grigoriev I.V."/>
            <person name="Grimsley N."/>
            <person name="Eyre-Walker A."/>
            <person name="Piganeau G."/>
        </authorList>
    </citation>
    <scope>NUCLEOTIDE SEQUENCE [LARGE SCALE GENOMIC DNA]</scope>
    <source>
        <strain evidence="1">RCC 1115</strain>
    </source>
</reference>
<name>A0A1Y5I0R6_OSTTA</name>
<dbReference type="AlphaFoldDB" id="A0A1Y5I0R6"/>